<dbReference type="InterPro" id="IPR027417">
    <property type="entry name" value="P-loop_NTPase"/>
</dbReference>
<dbReference type="GO" id="GO:0005886">
    <property type="term" value="C:plasma membrane"/>
    <property type="evidence" value="ECO:0007669"/>
    <property type="project" value="TreeGrafter"/>
</dbReference>
<organism evidence="5 6">
    <name type="scientific">Sagittula marina</name>
    <dbReference type="NCBI Taxonomy" id="943940"/>
    <lineage>
        <taxon>Bacteria</taxon>
        <taxon>Pseudomonadati</taxon>
        <taxon>Pseudomonadota</taxon>
        <taxon>Alphaproteobacteria</taxon>
        <taxon>Rhodobacterales</taxon>
        <taxon>Roseobacteraceae</taxon>
        <taxon>Sagittula</taxon>
    </lineage>
</organism>
<dbReference type="InterPro" id="IPR017871">
    <property type="entry name" value="ABC_transporter-like_CS"/>
</dbReference>
<dbReference type="InterPro" id="IPR015854">
    <property type="entry name" value="ABC_transpr_LolD-like"/>
</dbReference>
<protein>
    <submittedName>
        <fullName evidence="5">Putative ABC transport system ATP-binding protein</fullName>
    </submittedName>
</protein>
<dbReference type="SMART" id="SM00382">
    <property type="entry name" value="AAA"/>
    <property type="match status" value="1"/>
</dbReference>
<dbReference type="EMBL" id="JACIEJ010000001">
    <property type="protein sequence ID" value="MBB3983902.1"/>
    <property type="molecule type" value="Genomic_DNA"/>
</dbReference>
<dbReference type="InterPro" id="IPR003439">
    <property type="entry name" value="ABC_transporter-like_ATP-bd"/>
</dbReference>
<sequence length="224" mass="23819">MTLGLTLTDLCVNGSGGRVLVQAADLKVPPGTLLGITGASGAGKTTLLHAIAGIVPSEGSIRWGETNFSKLSDHARTAFRARNMGMVFQDFLLFDDLSAHDNARLAAMFAPRAERAEITVRAKQHLSELGLTDPERHVASYSGGERQRVALARALAADPAVVLADEPTAALDRRAADRVIHDLVAACRERGRTLIAISHDTHLLDAMDRVVHVTDGHLAAQVPA</sequence>
<dbReference type="PROSITE" id="PS00211">
    <property type="entry name" value="ABC_TRANSPORTER_1"/>
    <property type="match status" value="1"/>
</dbReference>
<keyword evidence="3 5" id="KW-0067">ATP-binding</keyword>
<proteinExistence type="inferred from homology"/>
<dbReference type="PANTHER" id="PTHR24220">
    <property type="entry name" value="IMPORT ATP-BINDING PROTEIN"/>
    <property type="match status" value="1"/>
</dbReference>
<dbReference type="AlphaFoldDB" id="A0A7W6DJH1"/>
<dbReference type="PANTHER" id="PTHR24220:SF689">
    <property type="entry name" value="LIPOPROTEIN-RELEASING SYSTEM ATP-BINDING PROTEIN LOLD"/>
    <property type="match status" value="1"/>
</dbReference>
<evidence type="ECO:0000256" key="2">
    <source>
        <dbReference type="ARBA" id="ARBA00022741"/>
    </source>
</evidence>
<dbReference type="GO" id="GO:0005524">
    <property type="term" value="F:ATP binding"/>
    <property type="evidence" value="ECO:0007669"/>
    <property type="project" value="UniProtKB-KW"/>
</dbReference>
<evidence type="ECO:0000256" key="1">
    <source>
        <dbReference type="ARBA" id="ARBA00005417"/>
    </source>
</evidence>
<feature type="domain" description="ABC transporter" evidence="4">
    <location>
        <begin position="5"/>
        <end position="224"/>
    </location>
</feature>
<dbReference type="InterPro" id="IPR003593">
    <property type="entry name" value="AAA+_ATPase"/>
</dbReference>
<evidence type="ECO:0000259" key="4">
    <source>
        <dbReference type="PROSITE" id="PS50893"/>
    </source>
</evidence>
<reference evidence="5 6" key="1">
    <citation type="submission" date="2020-08" db="EMBL/GenBank/DDBJ databases">
        <title>Genomic Encyclopedia of Type Strains, Phase IV (KMG-IV): sequencing the most valuable type-strain genomes for metagenomic binning, comparative biology and taxonomic classification.</title>
        <authorList>
            <person name="Goeker M."/>
        </authorList>
    </citation>
    <scope>NUCLEOTIDE SEQUENCE [LARGE SCALE GENOMIC DNA]</scope>
    <source>
        <strain evidence="5 6">DSM 102235</strain>
    </source>
</reference>
<dbReference type="GO" id="GO:0022857">
    <property type="term" value="F:transmembrane transporter activity"/>
    <property type="evidence" value="ECO:0007669"/>
    <property type="project" value="TreeGrafter"/>
</dbReference>
<comment type="similarity">
    <text evidence="1">Belongs to the ABC transporter superfamily.</text>
</comment>
<evidence type="ECO:0000313" key="6">
    <source>
        <dbReference type="Proteomes" id="UP000541426"/>
    </source>
</evidence>
<keyword evidence="2" id="KW-0547">Nucleotide-binding</keyword>
<comment type="caution">
    <text evidence="5">The sequence shown here is derived from an EMBL/GenBank/DDBJ whole genome shotgun (WGS) entry which is preliminary data.</text>
</comment>
<dbReference type="Pfam" id="PF00005">
    <property type="entry name" value="ABC_tran"/>
    <property type="match status" value="1"/>
</dbReference>
<dbReference type="PROSITE" id="PS50893">
    <property type="entry name" value="ABC_TRANSPORTER_2"/>
    <property type="match status" value="1"/>
</dbReference>
<keyword evidence="6" id="KW-1185">Reference proteome</keyword>
<dbReference type="Gene3D" id="3.40.50.300">
    <property type="entry name" value="P-loop containing nucleotide triphosphate hydrolases"/>
    <property type="match status" value="1"/>
</dbReference>
<gene>
    <name evidence="5" type="ORF">GGQ68_000213</name>
</gene>
<dbReference type="Proteomes" id="UP000541426">
    <property type="component" value="Unassembled WGS sequence"/>
</dbReference>
<dbReference type="RefSeq" id="WP_183962541.1">
    <property type="nucleotide sequence ID" value="NZ_BAABBZ010000012.1"/>
</dbReference>
<accession>A0A7W6DJH1</accession>
<name>A0A7W6DJH1_9RHOB</name>
<dbReference type="SUPFAM" id="SSF52540">
    <property type="entry name" value="P-loop containing nucleoside triphosphate hydrolases"/>
    <property type="match status" value="1"/>
</dbReference>
<evidence type="ECO:0000256" key="3">
    <source>
        <dbReference type="ARBA" id="ARBA00022840"/>
    </source>
</evidence>
<dbReference type="GO" id="GO:0016887">
    <property type="term" value="F:ATP hydrolysis activity"/>
    <property type="evidence" value="ECO:0007669"/>
    <property type="project" value="InterPro"/>
</dbReference>
<evidence type="ECO:0000313" key="5">
    <source>
        <dbReference type="EMBL" id="MBB3983902.1"/>
    </source>
</evidence>